<evidence type="ECO:0000259" key="4">
    <source>
        <dbReference type="PROSITE" id="PS51379"/>
    </source>
</evidence>
<keyword evidence="6" id="KW-1185">Reference proteome</keyword>
<reference evidence="5 6" key="1">
    <citation type="submission" date="2016-12" db="EMBL/GenBank/DDBJ databases">
        <authorList>
            <person name="Song W.-J."/>
            <person name="Kurnit D.M."/>
        </authorList>
    </citation>
    <scope>NUCLEOTIDE SEQUENCE [LARGE SCALE GENOMIC DNA]</scope>
    <source>
        <strain evidence="5 6">DSM 11393</strain>
    </source>
</reference>
<protein>
    <submittedName>
        <fullName evidence="5">4Fe-4S dicluster domain-containing protein</fullName>
    </submittedName>
</protein>
<dbReference type="InterPro" id="IPR017900">
    <property type="entry name" value="4Fe4S_Fe_S_CS"/>
</dbReference>
<dbReference type="OrthoDB" id="9773828at2"/>
<dbReference type="InterPro" id="IPR009051">
    <property type="entry name" value="Helical_ferredxn"/>
</dbReference>
<feature type="domain" description="4Fe-4S ferredoxin-type" evidence="4">
    <location>
        <begin position="253"/>
        <end position="282"/>
    </location>
</feature>
<evidence type="ECO:0000256" key="2">
    <source>
        <dbReference type="ARBA" id="ARBA00023004"/>
    </source>
</evidence>
<accession>A0A1M7T8T9</accession>
<dbReference type="Pfam" id="PF13183">
    <property type="entry name" value="Fer4_8"/>
    <property type="match status" value="1"/>
</dbReference>
<dbReference type="GO" id="GO:0051536">
    <property type="term" value="F:iron-sulfur cluster binding"/>
    <property type="evidence" value="ECO:0007669"/>
    <property type="project" value="UniProtKB-KW"/>
</dbReference>
<keyword evidence="3" id="KW-0411">Iron-sulfur</keyword>
<dbReference type="PROSITE" id="PS00198">
    <property type="entry name" value="4FE4S_FER_1"/>
    <property type="match status" value="1"/>
</dbReference>
<evidence type="ECO:0000256" key="3">
    <source>
        <dbReference type="ARBA" id="ARBA00023014"/>
    </source>
</evidence>
<gene>
    <name evidence="5" type="ORF">SAMN02745728_01732</name>
</gene>
<sequence length="322" mass="36161">MSVNELIKEKIRQILPEVKLVMAWGKGYDALHSTPLFIESEKDLDKLEIGPCSVQNLASYLLDFNAQNIKVGIVVKGCDSRSVVAQIQETLVKRENVVIIGFPCDGVIDLSKVESALPKQQAEIQAVDKKGDELIIKLKDSELKLNWDSVRANRCASCAYPNAIISDHFVGIQKAAQPSDASKNNILAVLEAKSPAELMEFWKKEMERCIRCYACRNACPLCACKEHCVAQSREPHWLSQEDSVTDKWFFQVIHATHLAGRCTGCGECQRACPMNIPVGLFKMKFNSIIKELFDYEAGVDIDANPPLQTFSLEEKKIKERNW</sequence>
<keyword evidence="1" id="KW-0479">Metal-binding</keyword>
<feature type="domain" description="4Fe-4S ferredoxin-type" evidence="4">
    <location>
        <begin position="200"/>
        <end position="220"/>
    </location>
</feature>
<dbReference type="AlphaFoldDB" id="A0A1M7T8T9"/>
<dbReference type="RefSeq" id="WP_072697421.1">
    <property type="nucleotide sequence ID" value="NZ_FRDI01000008.1"/>
</dbReference>
<proteinExistence type="predicted"/>
<dbReference type="SUPFAM" id="SSF46548">
    <property type="entry name" value="alpha-helical ferredoxin"/>
    <property type="match status" value="1"/>
</dbReference>
<dbReference type="Proteomes" id="UP000186469">
    <property type="component" value="Unassembled WGS sequence"/>
</dbReference>
<keyword evidence="2" id="KW-0408">Iron</keyword>
<dbReference type="EMBL" id="FRDI01000008">
    <property type="protein sequence ID" value="SHN67092.1"/>
    <property type="molecule type" value="Genomic_DNA"/>
</dbReference>
<evidence type="ECO:0000256" key="1">
    <source>
        <dbReference type="ARBA" id="ARBA00022723"/>
    </source>
</evidence>
<evidence type="ECO:0000313" key="6">
    <source>
        <dbReference type="Proteomes" id="UP000186469"/>
    </source>
</evidence>
<evidence type="ECO:0000313" key="5">
    <source>
        <dbReference type="EMBL" id="SHN67092.1"/>
    </source>
</evidence>
<organism evidence="5 6">
    <name type="scientific">Desulfovibrio litoralis DSM 11393</name>
    <dbReference type="NCBI Taxonomy" id="1121455"/>
    <lineage>
        <taxon>Bacteria</taxon>
        <taxon>Pseudomonadati</taxon>
        <taxon>Thermodesulfobacteriota</taxon>
        <taxon>Desulfovibrionia</taxon>
        <taxon>Desulfovibrionales</taxon>
        <taxon>Desulfovibrionaceae</taxon>
        <taxon>Desulfovibrio</taxon>
    </lineage>
</organism>
<dbReference type="Gene3D" id="1.10.1060.10">
    <property type="entry name" value="Alpha-helical ferredoxin"/>
    <property type="match status" value="1"/>
</dbReference>
<dbReference type="PROSITE" id="PS51379">
    <property type="entry name" value="4FE4S_FER_2"/>
    <property type="match status" value="2"/>
</dbReference>
<dbReference type="GO" id="GO:0046872">
    <property type="term" value="F:metal ion binding"/>
    <property type="evidence" value="ECO:0007669"/>
    <property type="project" value="UniProtKB-KW"/>
</dbReference>
<name>A0A1M7T8T9_9BACT</name>
<dbReference type="InterPro" id="IPR017896">
    <property type="entry name" value="4Fe4S_Fe-S-bd"/>
</dbReference>
<dbReference type="InterPro" id="IPR007525">
    <property type="entry name" value="FrhB_FdhB_C"/>
</dbReference>
<dbReference type="STRING" id="1121455.SAMN02745728_01732"/>
<dbReference type="Pfam" id="PF04432">
    <property type="entry name" value="FrhB_FdhB_C"/>
    <property type="match status" value="1"/>
</dbReference>